<evidence type="ECO:0000256" key="1">
    <source>
        <dbReference type="SAM" id="MobiDB-lite"/>
    </source>
</evidence>
<name>A0A5B7HMR6_PORTR</name>
<organism evidence="2 3">
    <name type="scientific">Portunus trituberculatus</name>
    <name type="common">Swimming crab</name>
    <name type="synonym">Neptunus trituberculatus</name>
    <dbReference type="NCBI Taxonomy" id="210409"/>
    <lineage>
        <taxon>Eukaryota</taxon>
        <taxon>Metazoa</taxon>
        <taxon>Ecdysozoa</taxon>
        <taxon>Arthropoda</taxon>
        <taxon>Crustacea</taxon>
        <taxon>Multicrustacea</taxon>
        <taxon>Malacostraca</taxon>
        <taxon>Eumalacostraca</taxon>
        <taxon>Eucarida</taxon>
        <taxon>Decapoda</taxon>
        <taxon>Pleocyemata</taxon>
        <taxon>Brachyura</taxon>
        <taxon>Eubrachyura</taxon>
        <taxon>Portunoidea</taxon>
        <taxon>Portunidae</taxon>
        <taxon>Portuninae</taxon>
        <taxon>Portunus</taxon>
    </lineage>
</organism>
<evidence type="ECO:0000313" key="2">
    <source>
        <dbReference type="EMBL" id="MPC70507.1"/>
    </source>
</evidence>
<proteinExistence type="predicted"/>
<dbReference type="EMBL" id="VSRR010031241">
    <property type="protein sequence ID" value="MPC70507.1"/>
    <property type="molecule type" value="Genomic_DNA"/>
</dbReference>
<dbReference type="AlphaFoldDB" id="A0A5B7HMR6"/>
<evidence type="ECO:0000313" key="3">
    <source>
        <dbReference type="Proteomes" id="UP000324222"/>
    </source>
</evidence>
<reference evidence="2 3" key="1">
    <citation type="submission" date="2019-05" db="EMBL/GenBank/DDBJ databases">
        <title>Another draft genome of Portunus trituberculatus and its Hox gene families provides insights of decapod evolution.</title>
        <authorList>
            <person name="Jeong J.-H."/>
            <person name="Song I."/>
            <person name="Kim S."/>
            <person name="Choi T."/>
            <person name="Kim D."/>
            <person name="Ryu S."/>
            <person name="Kim W."/>
        </authorList>
    </citation>
    <scope>NUCLEOTIDE SEQUENCE [LARGE SCALE GENOMIC DNA]</scope>
    <source>
        <tissue evidence="2">Muscle</tissue>
    </source>
</reference>
<protein>
    <submittedName>
        <fullName evidence="2">Uncharacterized protein</fullName>
    </submittedName>
</protein>
<feature type="region of interest" description="Disordered" evidence="1">
    <location>
        <begin position="43"/>
        <end position="75"/>
    </location>
</feature>
<feature type="region of interest" description="Disordered" evidence="1">
    <location>
        <begin position="1"/>
        <end position="22"/>
    </location>
</feature>
<comment type="caution">
    <text evidence="2">The sequence shown here is derived from an EMBL/GenBank/DDBJ whole genome shotgun (WGS) entry which is preliminary data.</text>
</comment>
<dbReference type="Proteomes" id="UP000324222">
    <property type="component" value="Unassembled WGS sequence"/>
</dbReference>
<accession>A0A5B7HMR6</accession>
<feature type="compositionally biased region" description="Acidic residues" evidence="1">
    <location>
        <begin position="7"/>
        <end position="19"/>
    </location>
</feature>
<keyword evidence="3" id="KW-1185">Reference proteome</keyword>
<sequence>MKGKVMEEEEEEKEDEEEETKIRKKVEENDKWNYWAEVFHKTESQNHPSLPGYVAPEPPYLRERDSRDQRRKTVRGNARTAVFTLLEEEAVDNTLTGPSGVVVGGAQVPRARS</sequence>
<gene>
    <name evidence="2" type="ORF">E2C01_064757</name>
</gene>